<evidence type="ECO:0000313" key="3">
    <source>
        <dbReference type="WBParaSite" id="ACRNAN_scaffold2546.g24125.t1"/>
    </source>
</evidence>
<evidence type="ECO:0000259" key="1">
    <source>
        <dbReference type="PROSITE" id="PS50141"/>
    </source>
</evidence>
<dbReference type="GO" id="GO:0004000">
    <property type="term" value="F:adenosine deaminase activity"/>
    <property type="evidence" value="ECO:0007669"/>
    <property type="project" value="InterPro"/>
</dbReference>
<dbReference type="AlphaFoldDB" id="A0A914DFJ4"/>
<accession>A0A914DFJ4</accession>
<reference evidence="3" key="1">
    <citation type="submission" date="2022-11" db="UniProtKB">
        <authorList>
            <consortium name="WormBaseParasite"/>
        </authorList>
    </citation>
    <scope>IDENTIFICATION</scope>
</reference>
<dbReference type="Pfam" id="PF02137">
    <property type="entry name" value="A_deamin"/>
    <property type="match status" value="1"/>
</dbReference>
<dbReference type="PROSITE" id="PS50141">
    <property type="entry name" value="A_DEAMIN_EDITASE"/>
    <property type="match status" value="1"/>
</dbReference>
<proteinExistence type="predicted"/>
<feature type="domain" description="A to I editase" evidence="1">
    <location>
        <begin position="8"/>
        <end position="96"/>
    </location>
</feature>
<organism evidence="2 3">
    <name type="scientific">Acrobeloides nanus</name>
    <dbReference type="NCBI Taxonomy" id="290746"/>
    <lineage>
        <taxon>Eukaryota</taxon>
        <taxon>Metazoa</taxon>
        <taxon>Ecdysozoa</taxon>
        <taxon>Nematoda</taxon>
        <taxon>Chromadorea</taxon>
        <taxon>Rhabditida</taxon>
        <taxon>Tylenchina</taxon>
        <taxon>Cephalobomorpha</taxon>
        <taxon>Cephaloboidea</taxon>
        <taxon>Cephalobidae</taxon>
        <taxon>Acrobeloides</taxon>
    </lineage>
</organism>
<dbReference type="Proteomes" id="UP000887540">
    <property type="component" value="Unplaced"/>
</dbReference>
<dbReference type="InterPro" id="IPR002466">
    <property type="entry name" value="A_deamin"/>
</dbReference>
<protein>
    <submittedName>
        <fullName evidence="3">A to I editase domain-containing protein</fullName>
    </submittedName>
</protein>
<sequence>MSGCFLYDEEKQQITLISWALDGQDRKYSRLCRREIFRCFHKALELGLQENYDAEWKGIQNYHAAKVKNKSYNETNILLKNHLNLKGYGQWLIKNPVFKPKVEHDNVEVGHVEDNVEVDQLVQNVE</sequence>
<evidence type="ECO:0000313" key="2">
    <source>
        <dbReference type="Proteomes" id="UP000887540"/>
    </source>
</evidence>
<dbReference type="GO" id="GO:0003723">
    <property type="term" value="F:RNA binding"/>
    <property type="evidence" value="ECO:0007669"/>
    <property type="project" value="InterPro"/>
</dbReference>
<dbReference type="GO" id="GO:0006396">
    <property type="term" value="P:RNA processing"/>
    <property type="evidence" value="ECO:0007669"/>
    <property type="project" value="InterPro"/>
</dbReference>
<dbReference type="WBParaSite" id="ACRNAN_scaffold2546.g24125.t1">
    <property type="protein sequence ID" value="ACRNAN_scaffold2546.g24125.t1"/>
    <property type="gene ID" value="ACRNAN_scaffold2546.g24125"/>
</dbReference>
<keyword evidence="2" id="KW-1185">Reference proteome</keyword>
<name>A0A914DFJ4_9BILA</name>